<accession>A0A544T6S7</accession>
<feature type="domain" description="HTH tetR-type" evidence="4">
    <location>
        <begin position="10"/>
        <end position="70"/>
    </location>
</feature>
<dbReference type="RefSeq" id="WP_142539034.1">
    <property type="nucleotide sequence ID" value="NZ_BMIE01000004.1"/>
</dbReference>
<dbReference type="InterPro" id="IPR050624">
    <property type="entry name" value="HTH-type_Tx_Regulator"/>
</dbReference>
<dbReference type="InterPro" id="IPR009057">
    <property type="entry name" value="Homeodomain-like_sf"/>
</dbReference>
<organism evidence="5 6">
    <name type="scientific">Psychrobacillus lasiicapitis</name>
    <dbReference type="NCBI Taxonomy" id="1636719"/>
    <lineage>
        <taxon>Bacteria</taxon>
        <taxon>Bacillati</taxon>
        <taxon>Bacillota</taxon>
        <taxon>Bacilli</taxon>
        <taxon>Bacillales</taxon>
        <taxon>Bacillaceae</taxon>
        <taxon>Psychrobacillus</taxon>
    </lineage>
</organism>
<evidence type="ECO:0000313" key="6">
    <source>
        <dbReference type="Proteomes" id="UP000317316"/>
    </source>
</evidence>
<dbReference type="PANTHER" id="PTHR43479">
    <property type="entry name" value="ACREF/ENVCD OPERON REPRESSOR-RELATED"/>
    <property type="match status" value="1"/>
</dbReference>
<evidence type="ECO:0000256" key="3">
    <source>
        <dbReference type="PROSITE-ProRule" id="PRU00335"/>
    </source>
</evidence>
<name>A0A544T6S7_9BACI</name>
<dbReference type="Pfam" id="PF00440">
    <property type="entry name" value="TetR_N"/>
    <property type="match status" value="1"/>
</dbReference>
<dbReference type="Proteomes" id="UP000317316">
    <property type="component" value="Unassembled WGS sequence"/>
</dbReference>
<evidence type="ECO:0000256" key="2">
    <source>
        <dbReference type="ARBA" id="ARBA00023125"/>
    </source>
</evidence>
<dbReference type="SUPFAM" id="SSF46689">
    <property type="entry name" value="Homeodomain-like"/>
    <property type="match status" value="1"/>
</dbReference>
<reference evidence="5 6" key="1">
    <citation type="submission" date="2019-05" db="EMBL/GenBank/DDBJ databases">
        <title>Psychrobacillus vulpis sp. nov., a new species isolated from feces of a red fox that inhabits in The Tablas de Daimiel Natural Park, Albacete, Spain.</title>
        <authorList>
            <person name="Rodriguez M."/>
            <person name="Reina J.C."/>
            <person name="Bejar V."/>
            <person name="Llamas I."/>
        </authorList>
    </citation>
    <scope>NUCLEOTIDE SEQUENCE [LARGE SCALE GENOMIC DNA]</scope>
    <source>
        <strain evidence="5 6">NEAU-3TGS17</strain>
    </source>
</reference>
<dbReference type="PROSITE" id="PS50977">
    <property type="entry name" value="HTH_TETR_2"/>
    <property type="match status" value="1"/>
</dbReference>
<sequence>MRNKQEKRSEETKKQILQSAGQLFANKGYDAVTIREIAKDAGCSHTTIYLYFKDKDELLHQLSMPSLQELHEQLQNISAVKTVSAEERLKDISREYVYFCLNNRNMYDIFFNAKSTRVDIQAPELEINTIRLEIFALMKSVIQECLPFANDEHLLAISRIYYYQLNGILSTYSYQHEPLDVLMERLSPTFDLAIEILLLGFKEKLK</sequence>
<evidence type="ECO:0000256" key="1">
    <source>
        <dbReference type="ARBA" id="ARBA00022491"/>
    </source>
</evidence>
<keyword evidence="1" id="KW-0678">Repressor</keyword>
<keyword evidence="6" id="KW-1185">Reference proteome</keyword>
<feature type="DNA-binding region" description="H-T-H motif" evidence="3">
    <location>
        <begin position="33"/>
        <end position="52"/>
    </location>
</feature>
<dbReference type="OrthoDB" id="9815924at2"/>
<comment type="caution">
    <text evidence="5">The sequence shown here is derived from an EMBL/GenBank/DDBJ whole genome shotgun (WGS) entry which is preliminary data.</text>
</comment>
<dbReference type="EMBL" id="VDGH01000006">
    <property type="protein sequence ID" value="TQR13153.1"/>
    <property type="molecule type" value="Genomic_DNA"/>
</dbReference>
<evidence type="ECO:0000259" key="4">
    <source>
        <dbReference type="PROSITE" id="PS50977"/>
    </source>
</evidence>
<dbReference type="GO" id="GO:0003677">
    <property type="term" value="F:DNA binding"/>
    <property type="evidence" value="ECO:0007669"/>
    <property type="project" value="UniProtKB-UniRule"/>
</dbReference>
<dbReference type="InterPro" id="IPR001647">
    <property type="entry name" value="HTH_TetR"/>
</dbReference>
<dbReference type="PRINTS" id="PR00455">
    <property type="entry name" value="HTHTETR"/>
</dbReference>
<dbReference type="Gene3D" id="1.10.357.10">
    <property type="entry name" value="Tetracycline Repressor, domain 2"/>
    <property type="match status" value="1"/>
</dbReference>
<proteinExistence type="predicted"/>
<dbReference type="AlphaFoldDB" id="A0A544T6S7"/>
<keyword evidence="2 3" id="KW-0238">DNA-binding</keyword>
<protein>
    <submittedName>
        <fullName evidence="5">TetR/AcrR family transcriptional regulator</fullName>
    </submittedName>
</protein>
<gene>
    <name evidence="5" type="ORF">FG382_11545</name>
</gene>
<dbReference type="PANTHER" id="PTHR43479:SF11">
    <property type="entry name" value="ACREF_ENVCD OPERON REPRESSOR-RELATED"/>
    <property type="match status" value="1"/>
</dbReference>
<evidence type="ECO:0000313" key="5">
    <source>
        <dbReference type="EMBL" id="TQR13153.1"/>
    </source>
</evidence>